<reference evidence="1" key="1">
    <citation type="submission" date="2015-12" db="EMBL/GenBank/DDBJ databases">
        <title>Gene expression during late stages of embryo sac development: a critical building block for successful pollen-pistil interactions.</title>
        <authorList>
            <person name="Liu Y."/>
            <person name="Joly V."/>
            <person name="Sabar M."/>
            <person name="Matton D.P."/>
        </authorList>
    </citation>
    <scope>NUCLEOTIDE SEQUENCE</scope>
</reference>
<name>A0A0V0HMR1_SOLCH</name>
<protein>
    <submittedName>
        <fullName evidence="1">Putative ovule protein</fullName>
    </submittedName>
</protein>
<dbReference type="AlphaFoldDB" id="A0A0V0HMR1"/>
<sequence>MPVMKQLTSLKKKFYNIIEQAKNFSINEDTLLWMKDKKGKFIVKSAYKYFDNSVPISESWLWKIIRKVKIPHKVACLT</sequence>
<accession>A0A0V0HMR1</accession>
<proteinExistence type="predicted"/>
<dbReference type="EMBL" id="GEDG01017375">
    <property type="protein sequence ID" value="JAP21724.1"/>
    <property type="molecule type" value="Transcribed_RNA"/>
</dbReference>
<evidence type="ECO:0000313" key="1">
    <source>
        <dbReference type="EMBL" id="JAP21724.1"/>
    </source>
</evidence>
<organism evidence="1">
    <name type="scientific">Solanum chacoense</name>
    <name type="common">Chaco potato</name>
    <dbReference type="NCBI Taxonomy" id="4108"/>
    <lineage>
        <taxon>Eukaryota</taxon>
        <taxon>Viridiplantae</taxon>
        <taxon>Streptophyta</taxon>
        <taxon>Embryophyta</taxon>
        <taxon>Tracheophyta</taxon>
        <taxon>Spermatophyta</taxon>
        <taxon>Magnoliopsida</taxon>
        <taxon>eudicotyledons</taxon>
        <taxon>Gunneridae</taxon>
        <taxon>Pentapetalae</taxon>
        <taxon>asterids</taxon>
        <taxon>lamiids</taxon>
        <taxon>Solanales</taxon>
        <taxon>Solanaceae</taxon>
        <taxon>Solanoideae</taxon>
        <taxon>Solaneae</taxon>
        <taxon>Solanum</taxon>
    </lineage>
</organism>